<dbReference type="GeneTree" id="ENSGT00940000163707"/>
<reference evidence="5" key="1">
    <citation type="submission" date="2025-08" db="UniProtKB">
        <authorList>
            <consortium name="Ensembl"/>
        </authorList>
    </citation>
    <scope>IDENTIFICATION</scope>
</reference>
<reference evidence="5" key="2">
    <citation type="submission" date="2025-09" db="UniProtKB">
        <authorList>
            <consortium name="Ensembl"/>
        </authorList>
    </citation>
    <scope>IDENTIFICATION</scope>
</reference>
<feature type="repeat" description="ANK" evidence="3">
    <location>
        <begin position="28"/>
        <end position="60"/>
    </location>
</feature>
<dbReference type="PANTHER" id="PTHR24171">
    <property type="entry name" value="ANKYRIN REPEAT DOMAIN-CONTAINING PROTEIN 39-RELATED"/>
    <property type="match status" value="1"/>
</dbReference>
<keyword evidence="6" id="KW-1185">Reference proteome</keyword>
<sequence length="113" mass="11895">MEAAAGGHLSAVQLLVAWGTEVHAQDSLGLTPLHYAALGGHMEVASHLLDRGAQVNAAGWLHKTPLHLAAEYGHSPTMELLLSRGASPTLRTQWGEVAQMSNGGNSHRPGQFS</sequence>
<name>A0A8C6A0Z1_MARMA</name>
<evidence type="ECO:0000256" key="2">
    <source>
        <dbReference type="ARBA" id="ARBA00023043"/>
    </source>
</evidence>
<dbReference type="SMART" id="SM00248">
    <property type="entry name" value="ANK"/>
    <property type="match status" value="2"/>
</dbReference>
<evidence type="ECO:0000256" key="3">
    <source>
        <dbReference type="PROSITE-ProRule" id="PRU00023"/>
    </source>
</evidence>
<dbReference type="PROSITE" id="PS50088">
    <property type="entry name" value="ANK_REPEAT"/>
    <property type="match status" value="2"/>
</dbReference>
<dbReference type="InterPro" id="IPR036770">
    <property type="entry name" value="Ankyrin_rpt-contain_sf"/>
</dbReference>
<feature type="repeat" description="ANK" evidence="3">
    <location>
        <begin position="61"/>
        <end position="93"/>
    </location>
</feature>
<dbReference type="PROSITE" id="PS50297">
    <property type="entry name" value="ANK_REP_REGION"/>
    <property type="match status" value="2"/>
</dbReference>
<dbReference type="InterPro" id="IPR002110">
    <property type="entry name" value="Ankyrin_rpt"/>
</dbReference>
<feature type="region of interest" description="Disordered" evidence="4">
    <location>
        <begin position="92"/>
        <end position="113"/>
    </location>
</feature>
<dbReference type="SUPFAM" id="SSF48403">
    <property type="entry name" value="Ankyrin repeat"/>
    <property type="match status" value="1"/>
</dbReference>
<dbReference type="AlphaFoldDB" id="A0A8C6A0Z1"/>
<dbReference type="Pfam" id="PF12796">
    <property type="entry name" value="Ank_2"/>
    <property type="match status" value="1"/>
</dbReference>
<evidence type="ECO:0000313" key="5">
    <source>
        <dbReference type="Ensembl" id="ENSMMMP00000022923.1"/>
    </source>
</evidence>
<protein>
    <submittedName>
        <fullName evidence="5">Uncharacterized protein</fullName>
    </submittedName>
</protein>
<dbReference type="Proteomes" id="UP000694407">
    <property type="component" value="Unplaced"/>
</dbReference>
<keyword evidence="2 3" id="KW-0040">ANK repeat</keyword>
<evidence type="ECO:0000313" key="6">
    <source>
        <dbReference type="Proteomes" id="UP000694407"/>
    </source>
</evidence>
<accession>A0A8C6A0Z1</accession>
<dbReference type="Gene3D" id="1.25.40.20">
    <property type="entry name" value="Ankyrin repeat-containing domain"/>
    <property type="match status" value="1"/>
</dbReference>
<organism evidence="5 6">
    <name type="scientific">Marmota marmota marmota</name>
    <name type="common">Alpine marmot</name>
    <dbReference type="NCBI Taxonomy" id="9994"/>
    <lineage>
        <taxon>Eukaryota</taxon>
        <taxon>Metazoa</taxon>
        <taxon>Chordata</taxon>
        <taxon>Craniata</taxon>
        <taxon>Vertebrata</taxon>
        <taxon>Euteleostomi</taxon>
        <taxon>Mammalia</taxon>
        <taxon>Eutheria</taxon>
        <taxon>Euarchontoglires</taxon>
        <taxon>Glires</taxon>
        <taxon>Rodentia</taxon>
        <taxon>Sciuromorpha</taxon>
        <taxon>Sciuridae</taxon>
        <taxon>Xerinae</taxon>
        <taxon>Marmotini</taxon>
        <taxon>Marmota</taxon>
    </lineage>
</organism>
<proteinExistence type="predicted"/>
<keyword evidence="1" id="KW-0677">Repeat</keyword>
<dbReference type="Ensembl" id="ENSMMMT00000025971.1">
    <property type="protein sequence ID" value="ENSMMMP00000022923.1"/>
    <property type="gene ID" value="ENSMMMG00000020093.1"/>
</dbReference>
<evidence type="ECO:0000256" key="1">
    <source>
        <dbReference type="ARBA" id="ARBA00022737"/>
    </source>
</evidence>
<dbReference type="PRINTS" id="PR01415">
    <property type="entry name" value="ANKYRIN"/>
</dbReference>
<evidence type="ECO:0000256" key="4">
    <source>
        <dbReference type="SAM" id="MobiDB-lite"/>
    </source>
</evidence>